<organism evidence="6">
    <name type="scientific">Arabidopsis lyrata subsp. lyrata</name>
    <name type="common">Lyre-leaved rock-cress</name>
    <dbReference type="NCBI Taxonomy" id="81972"/>
    <lineage>
        <taxon>Eukaryota</taxon>
        <taxon>Viridiplantae</taxon>
        <taxon>Streptophyta</taxon>
        <taxon>Embryophyta</taxon>
        <taxon>Tracheophyta</taxon>
        <taxon>Spermatophyta</taxon>
        <taxon>Magnoliopsida</taxon>
        <taxon>eudicotyledons</taxon>
        <taxon>Gunneridae</taxon>
        <taxon>Pentapetalae</taxon>
        <taxon>rosids</taxon>
        <taxon>malvids</taxon>
        <taxon>Brassicales</taxon>
        <taxon>Brassicaceae</taxon>
        <taxon>Camelineae</taxon>
        <taxon>Arabidopsis</taxon>
    </lineage>
</organism>
<reference evidence="6" key="1">
    <citation type="journal article" date="2011" name="Nat. Genet.">
        <title>The Arabidopsis lyrata genome sequence and the basis of rapid genome size change.</title>
        <authorList>
            <person name="Hu T.T."/>
            <person name="Pattyn P."/>
            <person name="Bakker E.G."/>
            <person name="Cao J."/>
            <person name="Cheng J.-F."/>
            <person name="Clark R.M."/>
            <person name="Fahlgren N."/>
            <person name="Fawcett J.A."/>
            <person name="Grimwood J."/>
            <person name="Gundlach H."/>
            <person name="Haberer G."/>
            <person name="Hollister J.D."/>
            <person name="Ossowski S."/>
            <person name="Ottilar R.P."/>
            <person name="Salamov A.A."/>
            <person name="Schneeberger K."/>
            <person name="Spannagl M."/>
            <person name="Wang X."/>
            <person name="Yang L."/>
            <person name="Nasrallah M.E."/>
            <person name="Bergelson J."/>
            <person name="Carrington J.C."/>
            <person name="Gaut B.S."/>
            <person name="Schmutz J."/>
            <person name="Mayer K.F.X."/>
            <person name="Van de Peer Y."/>
            <person name="Grigoriev I.V."/>
            <person name="Nordborg M."/>
            <person name="Weigel D."/>
            <person name="Guo Y.-L."/>
        </authorList>
    </citation>
    <scope>NUCLEOTIDE SEQUENCE [LARGE SCALE GENOMIC DNA]</scope>
    <source>
        <strain evidence="6">cv. MN47</strain>
    </source>
</reference>
<proteinExistence type="predicted"/>
<dbReference type="GO" id="GO:0006364">
    <property type="term" value="P:rRNA processing"/>
    <property type="evidence" value="ECO:0007669"/>
    <property type="project" value="InterPro"/>
</dbReference>
<dbReference type="InterPro" id="IPR044285">
    <property type="entry name" value="PWP1"/>
</dbReference>
<dbReference type="Gene3D" id="2.130.10.10">
    <property type="entry name" value="YVTN repeat-like/Quinoprotein amine dehydrogenase"/>
    <property type="match status" value="1"/>
</dbReference>
<dbReference type="SMART" id="SM00320">
    <property type="entry name" value="WD40"/>
    <property type="match status" value="2"/>
</dbReference>
<dbReference type="InterPro" id="IPR015943">
    <property type="entry name" value="WD40/YVTN_repeat-like_dom_sf"/>
</dbReference>
<evidence type="ECO:0000256" key="3">
    <source>
        <dbReference type="ARBA" id="ARBA00022737"/>
    </source>
</evidence>
<keyword evidence="6" id="KW-1185">Reference proteome</keyword>
<evidence type="ECO:0000256" key="1">
    <source>
        <dbReference type="ARBA" id="ARBA00022553"/>
    </source>
</evidence>
<gene>
    <name evidence="5" type="ORF">ARALYDRAFT_900251</name>
</gene>
<dbReference type="PROSITE" id="PS00678">
    <property type="entry name" value="WD_REPEATS_1"/>
    <property type="match status" value="1"/>
</dbReference>
<dbReference type="eggNOG" id="KOG0270">
    <property type="taxonomic scope" value="Eukaryota"/>
</dbReference>
<name>D7L094_ARALL</name>
<evidence type="ECO:0000313" key="6">
    <source>
        <dbReference type="Proteomes" id="UP000008694"/>
    </source>
</evidence>
<dbReference type="AlphaFoldDB" id="D7L094"/>
<dbReference type="STRING" id="81972.D7L094"/>
<evidence type="ECO:0000256" key="4">
    <source>
        <dbReference type="PROSITE-ProRule" id="PRU00221"/>
    </source>
</evidence>
<dbReference type="EMBL" id="GL348715">
    <property type="protein sequence ID" value="EFH60406.1"/>
    <property type="molecule type" value="Genomic_DNA"/>
</dbReference>
<dbReference type="PROSITE" id="PS50082">
    <property type="entry name" value="WD_REPEATS_2"/>
    <property type="match status" value="1"/>
</dbReference>
<dbReference type="Gramene" id="scaffold_304221.1">
    <property type="protein sequence ID" value="scaffold_304221.1"/>
    <property type="gene ID" value="scaffold_304221.1"/>
</dbReference>
<sequence length="128" mass="13812">MEGTLHTQASLKDGTVKSFDIRAADLSPSFTFHANDGEVSSISYNIHAPNLLAMGSADESVKLWDLSNNQPSWIATHLPNAVRGIVFSVSFSADCPFLLDVGGSEGKLKVWDTLSDNGVSRRYGSNRP</sequence>
<dbReference type="Proteomes" id="UP000008694">
    <property type="component" value="Unassembled WGS sequence"/>
</dbReference>
<evidence type="ECO:0000256" key="2">
    <source>
        <dbReference type="ARBA" id="ARBA00022574"/>
    </source>
</evidence>
<dbReference type="HOGENOM" id="CLU_097203_0_0_1"/>
<keyword evidence="1" id="KW-0597">Phosphoprotein</keyword>
<keyword evidence="3" id="KW-0677">Repeat</keyword>
<feature type="repeat" description="WD" evidence="4">
    <location>
        <begin position="32"/>
        <end position="74"/>
    </location>
</feature>
<dbReference type="InterPro" id="IPR001680">
    <property type="entry name" value="WD40_rpt"/>
</dbReference>
<dbReference type="InterPro" id="IPR036322">
    <property type="entry name" value="WD40_repeat_dom_sf"/>
</dbReference>
<dbReference type="PANTHER" id="PTHR14091">
    <property type="entry name" value="PERIODIC TRYPTOPHAN PROTEIN 1"/>
    <property type="match status" value="1"/>
</dbReference>
<protein>
    <submittedName>
        <fullName evidence="5">Uncharacterized protein</fullName>
    </submittedName>
</protein>
<dbReference type="InterPro" id="IPR019775">
    <property type="entry name" value="WD40_repeat_CS"/>
</dbReference>
<dbReference type="Pfam" id="PF00400">
    <property type="entry name" value="WD40"/>
    <property type="match status" value="2"/>
</dbReference>
<dbReference type="GO" id="GO:0005634">
    <property type="term" value="C:nucleus"/>
    <property type="evidence" value="ECO:0007669"/>
    <property type="project" value="TreeGrafter"/>
</dbReference>
<accession>D7L094</accession>
<dbReference type="PANTHER" id="PTHR14091:SF0">
    <property type="entry name" value="PERIODIC TRYPTOPHAN PROTEIN 1 HOMOLOG"/>
    <property type="match status" value="1"/>
</dbReference>
<keyword evidence="2 4" id="KW-0853">WD repeat</keyword>
<evidence type="ECO:0000313" key="5">
    <source>
        <dbReference type="EMBL" id="EFH60406.1"/>
    </source>
</evidence>
<dbReference type="PROSITE" id="PS50294">
    <property type="entry name" value="WD_REPEATS_REGION"/>
    <property type="match status" value="1"/>
</dbReference>
<dbReference type="SUPFAM" id="SSF50978">
    <property type="entry name" value="WD40 repeat-like"/>
    <property type="match status" value="1"/>
</dbReference>